<dbReference type="EMBL" id="KK116543">
    <property type="protein sequence ID" value="KFM68077.1"/>
    <property type="molecule type" value="Genomic_DNA"/>
</dbReference>
<dbReference type="GO" id="GO:0006801">
    <property type="term" value="P:superoxide metabolic process"/>
    <property type="evidence" value="ECO:0007669"/>
    <property type="project" value="InterPro"/>
</dbReference>
<dbReference type="STRING" id="407821.A0A087TSI8"/>
<dbReference type="GO" id="GO:0046872">
    <property type="term" value="F:metal ion binding"/>
    <property type="evidence" value="ECO:0007669"/>
    <property type="project" value="InterPro"/>
</dbReference>
<dbReference type="OrthoDB" id="159229at2759"/>
<feature type="non-terminal residue" evidence="2">
    <location>
        <position position="189"/>
    </location>
</feature>
<accession>A0A087TSI8</accession>
<name>A0A087TSI8_STEMI</name>
<dbReference type="PANTHER" id="PTHR20910:SF1">
    <property type="entry name" value="SUPEROXIDE DISMUTASE COPPER_ZINC BINDING DOMAIN-CONTAINING PROTEIN"/>
    <property type="match status" value="1"/>
</dbReference>
<sequence length="189" mass="21276">MGDLSGRHGTLEIGIGRKVLTDVNLPLVGNYSVMGRSIVIFAKDGSPNKLACANILPDIHLIRHVTVKKNPGFTVLRFMNHMRELLDAKDWLVVQDTQSQREILDGQCIQLIVHFYGPEAHRLQIEFSNLVNLGSVRRNTRLGLKIIETYYKPCRNLNDVNKSTSLNSSAFIIIIGSLLFMLHLKSQNL</sequence>
<keyword evidence="1" id="KW-0812">Transmembrane</keyword>
<feature type="transmembrane region" description="Helical" evidence="1">
    <location>
        <begin position="166"/>
        <end position="184"/>
    </location>
</feature>
<evidence type="ECO:0000256" key="1">
    <source>
        <dbReference type="SAM" id="Phobius"/>
    </source>
</evidence>
<evidence type="ECO:0000313" key="3">
    <source>
        <dbReference type="Proteomes" id="UP000054359"/>
    </source>
</evidence>
<organism evidence="2 3">
    <name type="scientific">Stegodyphus mimosarum</name>
    <name type="common">African social velvet spider</name>
    <dbReference type="NCBI Taxonomy" id="407821"/>
    <lineage>
        <taxon>Eukaryota</taxon>
        <taxon>Metazoa</taxon>
        <taxon>Ecdysozoa</taxon>
        <taxon>Arthropoda</taxon>
        <taxon>Chelicerata</taxon>
        <taxon>Arachnida</taxon>
        <taxon>Araneae</taxon>
        <taxon>Araneomorphae</taxon>
        <taxon>Entelegynae</taxon>
        <taxon>Eresoidea</taxon>
        <taxon>Eresidae</taxon>
        <taxon>Stegodyphus</taxon>
    </lineage>
</organism>
<keyword evidence="3" id="KW-1185">Reference proteome</keyword>
<protein>
    <submittedName>
        <fullName evidence="2">Uncharacterized protein</fullName>
    </submittedName>
</protein>
<gene>
    <name evidence="2" type="ORF">X975_22889</name>
</gene>
<dbReference type="SUPFAM" id="SSF49329">
    <property type="entry name" value="Cu,Zn superoxide dismutase-like"/>
    <property type="match status" value="1"/>
</dbReference>
<dbReference type="AlphaFoldDB" id="A0A087TSI8"/>
<proteinExistence type="predicted"/>
<evidence type="ECO:0000313" key="2">
    <source>
        <dbReference type="EMBL" id="KFM68077.1"/>
    </source>
</evidence>
<dbReference type="InterPro" id="IPR053257">
    <property type="entry name" value="Cu-only_SOD"/>
</dbReference>
<dbReference type="Gene3D" id="2.60.40.200">
    <property type="entry name" value="Superoxide dismutase, copper/zinc binding domain"/>
    <property type="match status" value="1"/>
</dbReference>
<keyword evidence="1" id="KW-0472">Membrane</keyword>
<dbReference type="OMA" id="MNHMREL"/>
<dbReference type="Proteomes" id="UP000054359">
    <property type="component" value="Unassembled WGS sequence"/>
</dbReference>
<dbReference type="InterPro" id="IPR036423">
    <property type="entry name" value="SOD-like_Cu/Zn_dom_sf"/>
</dbReference>
<keyword evidence="1" id="KW-1133">Transmembrane helix</keyword>
<dbReference type="PANTHER" id="PTHR20910">
    <property type="entry name" value="AGAP001623-PA"/>
    <property type="match status" value="1"/>
</dbReference>
<reference evidence="2 3" key="1">
    <citation type="submission" date="2013-11" db="EMBL/GenBank/DDBJ databases">
        <title>Genome sequencing of Stegodyphus mimosarum.</title>
        <authorList>
            <person name="Bechsgaard J."/>
        </authorList>
    </citation>
    <scope>NUCLEOTIDE SEQUENCE [LARGE SCALE GENOMIC DNA]</scope>
</reference>